<feature type="chain" id="PRO_5017204343" evidence="1">
    <location>
        <begin position="18"/>
        <end position="479"/>
    </location>
</feature>
<organism evidence="2 3">
    <name type="scientific">Diversispora epigaea</name>
    <dbReference type="NCBI Taxonomy" id="1348612"/>
    <lineage>
        <taxon>Eukaryota</taxon>
        <taxon>Fungi</taxon>
        <taxon>Fungi incertae sedis</taxon>
        <taxon>Mucoromycota</taxon>
        <taxon>Glomeromycotina</taxon>
        <taxon>Glomeromycetes</taxon>
        <taxon>Diversisporales</taxon>
        <taxon>Diversisporaceae</taxon>
        <taxon>Diversispora</taxon>
    </lineage>
</organism>
<dbReference type="Proteomes" id="UP000266861">
    <property type="component" value="Unassembled WGS sequence"/>
</dbReference>
<evidence type="ECO:0000313" key="3">
    <source>
        <dbReference type="Proteomes" id="UP000266861"/>
    </source>
</evidence>
<accession>A0A397I5G8</accession>
<evidence type="ECO:0000256" key="1">
    <source>
        <dbReference type="SAM" id="SignalP"/>
    </source>
</evidence>
<gene>
    <name evidence="2" type="ORF">Glove_264g45</name>
</gene>
<keyword evidence="1" id="KW-0732">Signal</keyword>
<dbReference type="AlphaFoldDB" id="A0A397I5G8"/>
<dbReference type="EMBL" id="PQFF01000241">
    <property type="protein sequence ID" value="RHZ70949.1"/>
    <property type="molecule type" value="Genomic_DNA"/>
</dbReference>
<feature type="signal peptide" evidence="1">
    <location>
        <begin position="1"/>
        <end position="17"/>
    </location>
</feature>
<evidence type="ECO:0000313" key="2">
    <source>
        <dbReference type="EMBL" id="RHZ70949.1"/>
    </source>
</evidence>
<keyword evidence="3" id="KW-1185">Reference proteome</keyword>
<sequence length="479" mass="53211">MNKKFLLFLFLICRVSAWTTVTLTYNICNKDYSETVNFETTYIASYGTSNYYGINGVDGSTISLVFLGCTSDCKVTVKVPLDDKDHTILATYQCSGSGYFYNPTVQTHITYDGFTPNPDYPVPPVVTYFIAILYKINVDTGGTIEIADTLYIGDVIDSLTGQSGDNGIRRFLNIATKDYTEFKYDSQETNVANLVQSVLHFLDYQSAAYESILYAYEELDRIMISDMVPDLTPPKEINTNLIEMLLAFVVSFVLVEVDPFLTPFVVAADEAILIANEFKKRWSDVINNGTSSVDPSKNPVINLKDLGFIENDAETNMLGSLQSFVDSCLDSSIGDPDWINWSQFSDYDGTKTSPTEMGNGLFKILEAHYASIILNHYDVVVCSPNSVSQACEPESYCCVENPITHDCQVYFKCNDPVGAPTNCIFEGGFGNGRGGIDNDYLGKLGKYGNLNDACQVVNGQNVNGWNLKMDNCMNYQRCL</sequence>
<protein>
    <submittedName>
        <fullName evidence="2">Uncharacterized protein</fullName>
    </submittedName>
</protein>
<dbReference type="OrthoDB" id="2352343at2759"/>
<comment type="caution">
    <text evidence="2">The sequence shown here is derived from an EMBL/GenBank/DDBJ whole genome shotgun (WGS) entry which is preliminary data.</text>
</comment>
<name>A0A397I5G8_9GLOM</name>
<reference evidence="2 3" key="1">
    <citation type="submission" date="2018-08" db="EMBL/GenBank/DDBJ databases">
        <title>Genome and evolution of the arbuscular mycorrhizal fungus Diversispora epigaea (formerly Glomus versiforme) and its bacterial endosymbionts.</title>
        <authorList>
            <person name="Sun X."/>
            <person name="Fei Z."/>
            <person name="Harrison M."/>
        </authorList>
    </citation>
    <scope>NUCLEOTIDE SEQUENCE [LARGE SCALE GENOMIC DNA]</scope>
    <source>
        <strain evidence="2 3">IT104</strain>
    </source>
</reference>
<proteinExistence type="predicted"/>